<keyword evidence="3" id="KW-1185">Reference proteome</keyword>
<feature type="compositionally biased region" description="Acidic residues" evidence="1">
    <location>
        <begin position="321"/>
        <end position="333"/>
    </location>
</feature>
<accession>A0A3Q3FT50</accession>
<evidence type="ECO:0000313" key="3">
    <source>
        <dbReference type="Proteomes" id="UP000261660"/>
    </source>
</evidence>
<dbReference type="AlphaFoldDB" id="A0A3Q3FT50"/>
<dbReference type="InterPro" id="IPR019332">
    <property type="entry name" value="OSCP1"/>
</dbReference>
<dbReference type="STRING" id="56723.ENSLBEP00000023092"/>
<reference evidence="2" key="2">
    <citation type="submission" date="2025-09" db="UniProtKB">
        <authorList>
            <consortium name="Ensembl"/>
        </authorList>
    </citation>
    <scope>IDENTIFICATION</scope>
</reference>
<dbReference type="GeneTree" id="ENSGT00390000004808"/>
<sequence length="401" mass="45279">MSVRTLPLVFINLGGEMLYILDQRLQAHNTSEDNSEKGVWSEYDRKRVMNDIVGTMFNKGFMDELLKPQQLYSHRTLKTVLTRLAHASIMRLNPASMDRLYELMIMAVKYQVFLCPRPRDLLLISYNHIDTIRELVKETPVALNQVEEAHRKIVEVYSSLSEGEFQLLRQTLLIFLSDSHVRVSLFMKNKVQNPNGRFVLSTSGPVPHGVDIPGLIRTFDSKGKEVKQSEFPTGGSYTSPIREGSFELHGDRVIRLGLNMYTVNHPEETHTSKTSSVKHTDDSPNLLAKEELNQLARLMGSMKAENTPKSEPYFRINLFTTDEEGEEEEEEEAAERTAGGAEEPLFGVLNIQAMQDEQVATELARIAGQFTEGEEQPDDPSSSSSSSNNKGDDLLAMMDHL</sequence>
<evidence type="ECO:0000256" key="1">
    <source>
        <dbReference type="SAM" id="MobiDB-lite"/>
    </source>
</evidence>
<name>A0A3Q3FT50_9LABR</name>
<dbReference type="GO" id="GO:0005886">
    <property type="term" value="C:plasma membrane"/>
    <property type="evidence" value="ECO:0007669"/>
    <property type="project" value="TreeGrafter"/>
</dbReference>
<evidence type="ECO:0000313" key="2">
    <source>
        <dbReference type="Ensembl" id="ENSLBEP00000023092.1"/>
    </source>
</evidence>
<reference evidence="2" key="1">
    <citation type="submission" date="2025-08" db="UniProtKB">
        <authorList>
            <consortium name="Ensembl"/>
        </authorList>
    </citation>
    <scope>IDENTIFICATION</scope>
</reference>
<dbReference type="InParanoid" id="A0A3Q3FT50"/>
<feature type="region of interest" description="Disordered" evidence="1">
    <location>
        <begin position="320"/>
        <end position="342"/>
    </location>
</feature>
<feature type="region of interest" description="Disordered" evidence="1">
    <location>
        <begin position="364"/>
        <end position="401"/>
    </location>
</feature>
<organism evidence="2 3">
    <name type="scientific">Labrus bergylta</name>
    <name type="common">ballan wrasse</name>
    <dbReference type="NCBI Taxonomy" id="56723"/>
    <lineage>
        <taxon>Eukaryota</taxon>
        <taxon>Metazoa</taxon>
        <taxon>Chordata</taxon>
        <taxon>Craniata</taxon>
        <taxon>Vertebrata</taxon>
        <taxon>Euteleostomi</taxon>
        <taxon>Actinopterygii</taxon>
        <taxon>Neopterygii</taxon>
        <taxon>Teleostei</taxon>
        <taxon>Neoteleostei</taxon>
        <taxon>Acanthomorphata</taxon>
        <taxon>Eupercaria</taxon>
        <taxon>Labriformes</taxon>
        <taxon>Labridae</taxon>
        <taxon>Labrus</taxon>
    </lineage>
</organism>
<dbReference type="PANTHER" id="PTHR21439:SF0">
    <property type="entry name" value="PROTEIN OSCP1"/>
    <property type="match status" value="1"/>
</dbReference>
<protein>
    <submittedName>
        <fullName evidence="2">Organic solute carrier partner 1a</fullName>
    </submittedName>
</protein>
<dbReference type="Pfam" id="PF10188">
    <property type="entry name" value="Oscp1"/>
    <property type="match status" value="1"/>
</dbReference>
<dbReference type="PANTHER" id="PTHR21439">
    <property type="entry name" value="OXIDORED-NITRO DOMAIN-CONTAINING PROTEIN"/>
    <property type="match status" value="1"/>
</dbReference>
<dbReference type="Proteomes" id="UP000261660">
    <property type="component" value="Unplaced"/>
</dbReference>
<dbReference type="GO" id="GO:0005737">
    <property type="term" value="C:cytoplasm"/>
    <property type="evidence" value="ECO:0007669"/>
    <property type="project" value="TreeGrafter"/>
</dbReference>
<dbReference type="OrthoDB" id="2157380at2759"/>
<proteinExistence type="predicted"/>
<dbReference type="Ensembl" id="ENSLBET00000024294.1">
    <property type="protein sequence ID" value="ENSLBEP00000023092.1"/>
    <property type="gene ID" value="ENSLBEG00000017707.1"/>
</dbReference>